<name>A0A554LJR6_9BACT</name>
<dbReference type="SUPFAM" id="SSF53335">
    <property type="entry name" value="S-adenosyl-L-methionine-dependent methyltransferases"/>
    <property type="match status" value="1"/>
</dbReference>
<dbReference type="InterPro" id="IPR000241">
    <property type="entry name" value="RlmKL-like_Mtase"/>
</dbReference>
<sequence length="384" mass="44510">MANTKTLKLLDNIQFIYELALARLELQSFKPVLKVTNDFREFELKDDGNFDVLKRRLAYFKTIDGDYSDYYNLQKYNQTKSVNQYLTHWIYPYKGKFHPQMIRALMNIIKIQNGETLFDPFVGSGTAVLEAQILGINAIGLDISPLCVLISKVKTESVDIIDEIKKYKDYYLFKKNGREPNDERIKNFYKVAEMMAHSDQSRRGRNFDSSFVSDALKMIASVEDYSNAIKKHNLKIGKTKIIEGDTRKINLKDESVDGIITSPPYSIALNYVANDAHSLKALGYDLDKIKEDFIGVRGTGLNKFELYDKDMEKAYSEMYRVLKKDKYCVVVIGNVTFQGQEINTTQNVIEYCEKMGFKTIKKMEKIIYGLYNVMQKEYILIFQK</sequence>
<keyword evidence="3 9" id="KW-0489">Methyltransferase</keyword>
<dbReference type="InterPro" id="IPR029063">
    <property type="entry name" value="SAM-dependent_MTases_sf"/>
</dbReference>
<dbReference type="GO" id="GO:0032259">
    <property type="term" value="P:methylation"/>
    <property type="evidence" value="ECO:0007669"/>
    <property type="project" value="UniProtKB-KW"/>
</dbReference>
<protein>
    <recommendedName>
        <fullName evidence="2">site-specific DNA-methyltransferase (cytosine-N(4)-specific)</fullName>
        <ecNumber evidence="2">2.1.1.113</ecNumber>
    </recommendedName>
</protein>
<evidence type="ECO:0000256" key="5">
    <source>
        <dbReference type="ARBA" id="ARBA00022691"/>
    </source>
</evidence>
<reference evidence="9 10" key="1">
    <citation type="submission" date="2017-07" db="EMBL/GenBank/DDBJ databases">
        <title>Mechanisms for carbon and nitrogen cycling indicate functional differentiation within the Candidate Phyla Radiation.</title>
        <authorList>
            <person name="Danczak R.E."/>
            <person name="Johnston M.D."/>
            <person name="Kenah C."/>
            <person name="Slattery M."/>
            <person name="Wrighton K.C."/>
            <person name="Wilkins M.J."/>
        </authorList>
    </citation>
    <scope>NUCLEOTIDE SEQUENCE [LARGE SCALE GENOMIC DNA]</scope>
    <source>
        <strain evidence="9">Licking1014_7</strain>
    </source>
</reference>
<dbReference type="AlphaFoldDB" id="A0A554LJR6"/>
<dbReference type="GO" id="GO:0015667">
    <property type="term" value="F:site-specific DNA-methyltransferase (cytosine-N4-specific) activity"/>
    <property type="evidence" value="ECO:0007669"/>
    <property type="project" value="UniProtKB-EC"/>
</dbReference>
<evidence type="ECO:0000256" key="6">
    <source>
        <dbReference type="ARBA" id="ARBA00022747"/>
    </source>
</evidence>
<dbReference type="Proteomes" id="UP000315689">
    <property type="component" value="Unassembled WGS sequence"/>
</dbReference>
<dbReference type="PANTHER" id="PTHR13370:SF3">
    <property type="entry name" value="TRNA (GUANINE(10)-N2)-METHYLTRANSFERASE HOMOLOG"/>
    <property type="match status" value="1"/>
</dbReference>
<dbReference type="EMBL" id="VMGK01000011">
    <property type="protein sequence ID" value="TSC92889.1"/>
    <property type="molecule type" value="Genomic_DNA"/>
</dbReference>
<evidence type="ECO:0000256" key="7">
    <source>
        <dbReference type="ARBA" id="ARBA00049120"/>
    </source>
</evidence>
<dbReference type="EC" id="2.1.1.113" evidence="2"/>
<keyword evidence="6" id="KW-0680">Restriction system</keyword>
<evidence type="ECO:0000256" key="3">
    <source>
        <dbReference type="ARBA" id="ARBA00022603"/>
    </source>
</evidence>
<accession>A0A554LJR6</accession>
<evidence type="ECO:0000256" key="4">
    <source>
        <dbReference type="ARBA" id="ARBA00022679"/>
    </source>
</evidence>
<dbReference type="Pfam" id="PF01170">
    <property type="entry name" value="UPF0020"/>
    <property type="match status" value="1"/>
</dbReference>
<keyword evidence="4" id="KW-0808">Transferase</keyword>
<dbReference type="GO" id="GO:0005737">
    <property type="term" value="C:cytoplasm"/>
    <property type="evidence" value="ECO:0007669"/>
    <property type="project" value="TreeGrafter"/>
</dbReference>
<keyword evidence="5" id="KW-0949">S-adenosyl-L-methionine</keyword>
<proteinExistence type="inferred from homology"/>
<evidence type="ECO:0000259" key="8">
    <source>
        <dbReference type="Pfam" id="PF01170"/>
    </source>
</evidence>
<dbReference type="Gene3D" id="3.40.50.150">
    <property type="entry name" value="Vaccinia Virus protein VP39"/>
    <property type="match status" value="2"/>
</dbReference>
<feature type="domain" description="Ribosomal RNA large subunit methyltransferase K/L-like methyltransferase" evidence="8">
    <location>
        <begin position="94"/>
        <end position="270"/>
    </location>
</feature>
<dbReference type="GO" id="GO:0009307">
    <property type="term" value="P:DNA restriction-modification system"/>
    <property type="evidence" value="ECO:0007669"/>
    <property type="project" value="UniProtKB-KW"/>
</dbReference>
<organism evidence="9 10">
    <name type="scientific">Candidatus Berkelbacteria bacterium Licking1014_7</name>
    <dbReference type="NCBI Taxonomy" id="2017147"/>
    <lineage>
        <taxon>Bacteria</taxon>
        <taxon>Candidatus Berkelbacteria</taxon>
    </lineage>
</organism>
<evidence type="ECO:0000256" key="2">
    <source>
        <dbReference type="ARBA" id="ARBA00012185"/>
    </source>
</evidence>
<evidence type="ECO:0000313" key="10">
    <source>
        <dbReference type="Proteomes" id="UP000315689"/>
    </source>
</evidence>
<dbReference type="PANTHER" id="PTHR13370">
    <property type="entry name" value="RNA METHYLASE-RELATED"/>
    <property type="match status" value="1"/>
</dbReference>
<evidence type="ECO:0000313" key="9">
    <source>
        <dbReference type="EMBL" id="TSC92889.1"/>
    </source>
</evidence>
<dbReference type="GO" id="GO:0003677">
    <property type="term" value="F:DNA binding"/>
    <property type="evidence" value="ECO:0007669"/>
    <property type="project" value="InterPro"/>
</dbReference>
<comment type="catalytic activity">
    <reaction evidence="7">
        <text>a 2'-deoxycytidine in DNA + S-adenosyl-L-methionine = an N(4)-methyl-2'-deoxycytidine in DNA + S-adenosyl-L-homocysteine + H(+)</text>
        <dbReference type="Rhea" id="RHEA:16857"/>
        <dbReference type="Rhea" id="RHEA-COMP:11369"/>
        <dbReference type="Rhea" id="RHEA-COMP:13674"/>
        <dbReference type="ChEBI" id="CHEBI:15378"/>
        <dbReference type="ChEBI" id="CHEBI:57856"/>
        <dbReference type="ChEBI" id="CHEBI:59789"/>
        <dbReference type="ChEBI" id="CHEBI:85452"/>
        <dbReference type="ChEBI" id="CHEBI:137933"/>
        <dbReference type="EC" id="2.1.1.113"/>
    </reaction>
</comment>
<comment type="caution">
    <text evidence="9">The sequence shown here is derived from an EMBL/GenBank/DDBJ whole genome shotgun (WGS) entry which is preliminary data.</text>
</comment>
<dbReference type="InterPro" id="IPR017985">
    <property type="entry name" value="MeTrfase_CN4_CS"/>
</dbReference>
<evidence type="ECO:0000256" key="1">
    <source>
        <dbReference type="ARBA" id="ARBA00010203"/>
    </source>
</evidence>
<dbReference type="PROSITE" id="PS00093">
    <property type="entry name" value="N4_MTASE"/>
    <property type="match status" value="1"/>
</dbReference>
<gene>
    <name evidence="9" type="ORF">CEN89_407</name>
</gene>
<comment type="similarity">
    <text evidence="1">Belongs to the N(4)/N(6)-methyltransferase family. N(4) subfamily.</text>
</comment>